<organism evidence="1 2">
    <name type="scientific">Dermatophagoides pteronyssinus</name>
    <name type="common">European house dust mite</name>
    <dbReference type="NCBI Taxonomy" id="6956"/>
    <lineage>
        <taxon>Eukaryota</taxon>
        <taxon>Metazoa</taxon>
        <taxon>Ecdysozoa</taxon>
        <taxon>Arthropoda</taxon>
        <taxon>Chelicerata</taxon>
        <taxon>Arachnida</taxon>
        <taxon>Acari</taxon>
        <taxon>Acariformes</taxon>
        <taxon>Sarcoptiformes</taxon>
        <taxon>Astigmata</taxon>
        <taxon>Psoroptidia</taxon>
        <taxon>Analgoidea</taxon>
        <taxon>Pyroglyphidae</taxon>
        <taxon>Dermatophagoidinae</taxon>
        <taxon>Dermatophagoides</taxon>
    </lineage>
</organism>
<dbReference type="Gene3D" id="3.80.10.10">
    <property type="entry name" value="Ribonuclease Inhibitor"/>
    <property type="match status" value="1"/>
</dbReference>
<keyword evidence="1" id="KW-1185">Reference proteome</keyword>
<reference evidence="2" key="1">
    <citation type="submission" date="2025-08" db="UniProtKB">
        <authorList>
            <consortium name="RefSeq"/>
        </authorList>
    </citation>
    <scope>IDENTIFICATION</scope>
    <source>
        <strain evidence="2">Airmid</strain>
    </source>
</reference>
<dbReference type="KEGG" id="dpte:113789388"/>
<dbReference type="GO" id="GO:0031146">
    <property type="term" value="P:SCF-dependent proteasomal ubiquitin-dependent protein catabolic process"/>
    <property type="evidence" value="ECO:0007669"/>
    <property type="project" value="TreeGrafter"/>
</dbReference>
<dbReference type="Proteomes" id="UP000515146">
    <property type="component" value="Unplaced"/>
</dbReference>
<protein>
    <submittedName>
        <fullName evidence="2">Uncharacterized protein LOC113789388</fullName>
    </submittedName>
</protein>
<dbReference type="RefSeq" id="XP_027194717.1">
    <property type="nucleotide sequence ID" value="XM_027338916.1"/>
</dbReference>
<dbReference type="GO" id="GO:0019005">
    <property type="term" value="C:SCF ubiquitin ligase complex"/>
    <property type="evidence" value="ECO:0007669"/>
    <property type="project" value="TreeGrafter"/>
</dbReference>
<evidence type="ECO:0000313" key="2">
    <source>
        <dbReference type="RefSeq" id="XP_027194717.1"/>
    </source>
</evidence>
<evidence type="ECO:0000313" key="1">
    <source>
        <dbReference type="Proteomes" id="UP000515146"/>
    </source>
</evidence>
<dbReference type="InterPro" id="IPR032675">
    <property type="entry name" value="LRR_dom_sf"/>
</dbReference>
<name>A0A6P6XMP6_DERPT</name>
<dbReference type="InParanoid" id="A0A6P6XMP6"/>
<dbReference type="PANTHER" id="PTHR13318">
    <property type="entry name" value="PARTNER OF PAIRED, ISOFORM B-RELATED"/>
    <property type="match status" value="1"/>
</dbReference>
<dbReference type="AlphaFoldDB" id="A0A6P6XMP6"/>
<accession>A0A6P6XMP6</accession>
<proteinExistence type="predicted"/>
<dbReference type="OMA" id="ELINCCK"/>
<dbReference type="SUPFAM" id="SSF52047">
    <property type="entry name" value="RNI-like"/>
    <property type="match status" value="1"/>
</dbReference>
<sequence>MATIKNIDCIIEILKNLSINDREQCRQISTIWNWSANCLALIQSELNIQGYDRHYQCRKHLHLQQRQYRPQNTIFGEDVDDNDFQISNNNLNTIKWPYPFIRYQCYCLMLKRFPNLRTIRFESINHWNDHMIEELIINCPRLQSISFIQCHGVGRSRMDESNHINLTYNGWQRMITTFGQQIHTLILKDCQIDERQLAIIINGFRQLIRLDITDNRLEQATALSNLSSTIRSLSLGNYLSSETTIINDNHNHNHNDVQYIPILSIVSGPGCQSITELFVQGYIDNQFPLIERMKQLQRLTIHFWRTLFDEHDSIQCLSSIRHLSQLRCLEIYHHNTHDTSLSMNKEVLQILRGCPNLERFVFDSKNGFECPFNDRTFEHMREYCPKMTCLAINPGDFSTTNNALQILSTFPQLQRLQLIDFPSINQLGILALLNRSKTITDLIVRDCCHIEQPEKFIQSIIDIHRKDPLRRLNIQISQSSTSYRFISTKPVIHSINLPENNPNLTITISQPLSSSFSSSSSSSSSSILQQSKYFQYAYRLFDHSNYQFIQTILTIPDIILNGMKILSTLTIISLVFILYFLQSLYSSCMERSFSFGTTIIPSSSSSQQQQQQQREQNHRSSSSIFKTESSINFMYIISFIASISFLYLITKLCFLIITQSYSFLLNL</sequence>
<dbReference type="OrthoDB" id="6513854at2759"/>
<gene>
    <name evidence="2" type="primary">LOC113789388</name>
</gene>